<dbReference type="HOGENOM" id="CLU_2622907_0_0_1"/>
<dbReference type="AlphaFoldDB" id="G4TXS0"/>
<evidence type="ECO:0000313" key="1">
    <source>
        <dbReference type="EMBL" id="CCA76113.1"/>
    </source>
</evidence>
<gene>
    <name evidence="1" type="ORF">PIIN_10113</name>
</gene>
<organism evidence="1 2">
    <name type="scientific">Serendipita indica (strain DSM 11827)</name>
    <name type="common">Root endophyte fungus</name>
    <name type="synonym">Piriformospora indica</name>
    <dbReference type="NCBI Taxonomy" id="1109443"/>
    <lineage>
        <taxon>Eukaryota</taxon>
        <taxon>Fungi</taxon>
        <taxon>Dikarya</taxon>
        <taxon>Basidiomycota</taxon>
        <taxon>Agaricomycotina</taxon>
        <taxon>Agaricomycetes</taxon>
        <taxon>Sebacinales</taxon>
        <taxon>Serendipitaceae</taxon>
        <taxon>Serendipita</taxon>
    </lineage>
</organism>
<comment type="caution">
    <text evidence="1">The sequence shown here is derived from an EMBL/GenBank/DDBJ whole genome shotgun (WGS) entry which is preliminary data.</text>
</comment>
<sequence>MRPEAGQPLARFTSPRVAVCGFKAATLFGTTPPCTSALGLKYSSRDRTASLDGVCKLFASALGLLFDPRRILSKLFDW</sequence>
<reference evidence="1 2" key="1">
    <citation type="journal article" date="2011" name="PLoS Pathog.">
        <title>Endophytic Life Strategies Decoded by Genome and Transcriptome Analyses of the Mutualistic Root Symbiont Piriformospora indica.</title>
        <authorList>
            <person name="Zuccaro A."/>
            <person name="Lahrmann U."/>
            <person name="Guldener U."/>
            <person name="Langen G."/>
            <person name="Pfiffi S."/>
            <person name="Biedenkopf D."/>
            <person name="Wong P."/>
            <person name="Samans B."/>
            <person name="Grimm C."/>
            <person name="Basiewicz M."/>
            <person name="Murat C."/>
            <person name="Martin F."/>
            <person name="Kogel K.H."/>
        </authorList>
    </citation>
    <scope>NUCLEOTIDE SEQUENCE [LARGE SCALE GENOMIC DNA]</scope>
    <source>
        <strain evidence="1 2">DSM 11827</strain>
    </source>
</reference>
<dbReference type="Proteomes" id="UP000007148">
    <property type="component" value="Unassembled WGS sequence"/>
</dbReference>
<proteinExistence type="predicted"/>
<dbReference type="InParanoid" id="G4TXS0"/>
<evidence type="ECO:0000313" key="2">
    <source>
        <dbReference type="Proteomes" id="UP000007148"/>
    </source>
</evidence>
<dbReference type="EMBL" id="CAFZ01000612">
    <property type="protein sequence ID" value="CCA76113.1"/>
    <property type="molecule type" value="Genomic_DNA"/>
</dbReference>
<keyword evidence="2" id="KW-1185">Reference proteome</keyword>
<accession>G4TXS0</accession>
<name>G4TXS0_SERID</name>
<protein>
    <submittedName>
        <fullName evidence="1">Uncharacterized protein</fullName>
    </submittedName>
</protein>